<dbReference type="Proteomes" id="UP000314223">
    <property type="component" value="Unassembled WGS sequence"/>
</dbReference>
<dbReference type="RefSeq" id="WP_139467211.1">
    <property type="nucleotide sequence ID" value="NZ_VDMQ01000001.1"/>
</dbReference>
<sequence>MDEVTTTQLDQAEACWVTALRRVRTSDLNRTSGAAEWSNAELINHLIGGGVRYTKLLQQASTEEVEATRGADHLGEDMLDSFWTHERTFRALVYECDLHAPVAHRIGSIPGAQLVQMRILELALHAADLSRGTGHDWPIDESLAEFISTELGDLIIDLGPEGGYRPPRPIGGGVTHAQRVLLLSGR</sequence>
<name>A0A5C4X6W1_9MICO</name>
<dbReference type="GO" id="GO:0046872">
    <property type="term" value="F:metal ion binding"/>
    <property type="evidence" value="ECO:0007669"/>
    <property type="project" value="InterPro"/>
</dbReference>
<reference evidence="2 3" key="1">
    <citation type="submission" date="2019-06" db="EMBL/GenBank/DDBJ databases">
        <authorList>
            <person name="Mardanova A.M."/>
            <person name="Pudova D.S."/>
            <person name="Shagimardanova E.I."/>
            <person name="Gogoleva N.E."/>
            <person name="Lutfullin M.T."/>
            <person name="Hadieva G.F."/>
            <person name="Sharipova M.R."/>
        </authorList>
    </citation>
    <scope>NUCLEOTIDE SEQUENCE [LARGE SCALE GENOMIC DNA]</scope>
    <source>
        <strain evidence="2 3">MG-1</strain>
    </source>
</reference>
<dbReference type="SUPFAM" id="SSF109854">
    <property type="entry name" value="DinB/YfiT-like putative metalloenzymes"/>
    <property type="match status" value="1"/>
</dbReference>
<dbReference type="InterPro" id="IPR024344">
    <property type="entry name" value="MDMPI_metal-binding"/>
</dbReference>
<evidence type="ECO:0000313" key="3">
    <source>
        <dbReference type="Proteomes" id="UP000314223"/>
    </source>
</evidence>
<dbReference type="AlphaFoldDB" id="A0A5C4X6W1"/>
<evidence type="ECO:0000259" key="1">
    <source>
        <dbReference type="Pfam" id="PF11716"/>
    </source>
</evidence>
<accession>A0A5C4X6W1</accession>
<organism evidence="2 3">
    <name type="scientific">Brevibacterium sediminis</name>
    <dbReference type="NCBI Taxonomy" id="1857024"/>
    <lineage>
        <taxon>Bacteria</taxon>
        <taxon>Bacillati</taxon>
        <taxon>Actinomycetota</taxon>
        <taxon>Actinomycetes</taxon>
        <taxon>Micrococcales</taxon>
        <taxon>Brevibacteriaceae</taxon>
        <taxon>Brevibacterium</taxon>
    </lineage>
</organism>
<feature type="domain" description="Mycothiol-dependent maleylpyruvate isomerase metal-binding" evidence="1">
    <location>
        <begin position="11"/>
        <end position="129"/>
    </location>
</feature>
<comment type="caution">
    <text evidence="2">The sequence shown here is derived from an EMBL/GenBank/DDBJ whole genome shotgun (WGS) entry which is preliminary data.</text>
</comment>
<dbReference type="EMBL" id="VDMQ01000001">
    <property type="protein sequence ID" value="TNM58101.1"/>
    <property type="molecule type" value="Genomic_DNA"/>
</dbReference>
<dbReference type="Gene3D" id="1.20.120.450">
    <property type="entry name" value="dinb family like domain"/>
    <property type="match status" value="1"/>
</dbReference>
<gene>
    <name evidence="2" type="ORF">FHQ09_02140</name>
</gene>
<proteinExistence type="predicted"/>
<dbReference type="Pfam" id="PF11716">
    <property type="entry name" value="MDMPI_N"/>
    <property type="match status" value="1"/>
</dbReference>
<protein>
    <recommendedName>
        <fullName evidence="1">Mycothiol-dependent maleylpyruvate isomerase metal-binding domain-containing protein</fullName>
    </recommendedName>
</protein>
<dbReference type="InterPro" id="IPR034660">
    <property type="entry name" value="DinB/YfiT-like"/>
</dbReference>
<evidence type="ECO:0000313" key="2">
    <source>
        <dbReference type="EMBL" id="TNM58101.1"/>
    </source>
</evidence>